<organism evidence="1 2">
    <name type="scientific">Marasmius tenuissimus</name>
    <dbReference type="NCBI Taxonomy" id="585030"/>
    <lineage>
        <taxon>Eukaryota</taxon>
        <taxon>Fungi</taxon>
        <taxon>Dikarya</taxon>
        <taxon>Basidiomycota</taxon>
        <taxon>Agaricomycotina</taxon>
        <taxon>Agaricomycetes</taxon>
        <taxon>Agaricomycetidae</taxon>
        <taxon>Agaricales</taxon>
        <taxon>Marasmiineae</taxon>
        <taxon>Marasmiaceae</taxon>
        <taxon>Marasmius</taxon>
    </lineage>
</organism>
<accession>A0ABR2ZGI8</accession>
<keyword evidence="2" id="KW-1185">Reference proteome</keyword>
<reference evidence="1 2" key="1">
    <citation type="submission" date="2024-05" db="EMBL/GenBank/DDBJ databases">
        <title>A draft genome resource for the thread blight pathogen Marasmius tenuissimus strain MS-2.</title>
        <authorList>
            <person name="Yulfo-Soto G.E."/>
            <person name="Baruah I.K."/>
            <person name="Amoako-Attah I."/>
            <person name="Bukari Y."/>
            <person name="Meinhardt L.W."/>
            <person name="Bailey B.A."/>
            <person name="Cohen S.P."/>
        </authorList>
    </citation>
    <scope>NUCLEOTIDE SEQUENCE [LARGE SCALE GENOMIC DNA]</scope>
    <source>
        <strain evidence="1 2">MS-2</strain>
    </source>
</reference>
<comment type="caution">
    <text evidence="1">The sequence shown here is derived from an EMBL/GenBank/DDBJ whole genome shotgun (WGS) entry which is preliminary data.</text>
</comment>
<dbReference type="EMBL" id="JBBXMP010000175">
    <property type="protein sequence ID" value="KAL0060458.1"/>
    <property type="molecule type" value="Genomic_DNA"/>
</dbReference>
<evidence type="ECO:0000313" key="1">
    <source>
        <dbReference type="EMBL" id="KAL0060458.1"/>
    </source>
</evidence>
<evidence type="ECO:0000313" key="2">
    <source>
        <dbReference type="Proteomes" id="UP001437256"/>
    </source>
</evidence>
<name>A0ABR2ZGI8_9AGAR</name>
<dbReference type="Proteomes" id="UP001437256">
    <property type="component" value="Unassembled WGS sequence"/>
</dbReference>
<sequence length="177" mass="19869">MDQMNTLAADLNNFAPESTVNGAWNARTFDRVLNQTKFYAQPDYMVEPEYSIAGTGEADLLVRKQTFAGGNVDRKWRVVYEGKTRGGASWDDIRTQVIKYPKAKLTEGQVCWCIGGTGKLAKFGSLRRAAVAWNVDPWSIVVVWSGSGKMELMLRRMILPTTKSRSRLSYLAPLLQQ</sequence>
<gene>
    <name evidence="1" type="ORF">AAF712_012741</name>
</gene>
<proteinExistence type="predicted"/>
<protein>
    <submittedName>
        <fullName evidence="1">Uncharacterized protein</fullName>
    </submittedName>
</protein>